<evidence type="ECO:0000256" key="2">
    <source>
        <dbReference type="ARBA" id="ARBA00022737"/>
    </source>
</evidence>
<dbReference type="PANTHER" id="PTHR46759:SF1">
    <property type="entry name" value="LEUCINE-RICH REPEAT-CONTAINING PROTEIN 72"/>
    <property type="match status" value="1"/>
</dbReference>
<dbReference type="STRING" id="102285.A0A0R3TK56"/>
<dbReference type="PANTHER" id="PTHR46759">
    <property type="entry name" value="LEUCINE-RICH REPEAT-CONTAINING PROTEIN 72"/>
    <property type="match status" value="1"/>
</dbReference>
<dbReference type="Pfam" id="PF13855">
    <property type="entry name" value="LRR_8"/>
    <property type="match status" value="1"/>
</dbReference>
<dbReference type="Proteomes" id="UP000278807">
    <property type="component" value="Unassembled WGS sequence"/>
</dbReference>
<evidence type="ECO:0000313" key="4">
    <source>
        <dbReference type="Proteomes" id="UP000278807"/>
    </source>
</evidence>
<dbReference type="AlphaFoldDB" id="A0A0R3TK56"/>
<dbReference type="InterPro" id="IPR042655">
    <property type="entry name" value="LRC72"/>
</dbReference>
<organism evidence="5">
    <name type="scientific">Rodentolepis nana</name>
    <name type="common">Dwarf tapeworm</name>
    <name type="synonym">Hymenolepis nana</name>
    <dbReference type="NCBI Taxonomy" id="102285"/>
    <lineage>
        <taxon>Eukaryota</taxon>
        <taxon>Metazoa</taxon>
        <taxon>Spiralia</taxon>
        <taxon>Lophotrochozoa</taxon>
        <taxon>Platyhelminthes</taxon>
        <taxon>Cestoda</taxon>
        <taxon>Eucestoda</taxon>
        <taxon>Cyclophyllidea</taxon>
        <taxon>Hymenolepididae</taxon>
        <taxon>Rodentolepis</taxon>
    </lineage>
</organism>
<proteinExistence type="predicted"/>
<dbReference type="InterPro" id="IPR032675">
    <property type="entry name" value="LRR_dom_sf"/>
</dbReference>
<accession>A0A0R3TK56</accession>
<evidence type="ECO:0000313" key="5">
    <source>
        <dbReference type="WBParaSite" id="HNAJ_0000752601-mRNA-1"/>
    </source>
</evidence>
<keyword evidence="4" id="KW-1185">Reference proteome</keyword>
<dbReference type="WBParaSite" id="HNAJ_0000752601-mRNA-1">
    <property type="protein sequence ID" value="HNAJ_0000752601-mRNA-1"/>
    <property type="gene ID" value="HNAJ_0000752601"/>
</dbReference>
<reference evidence="3 4" key="2">
    <citation type="submission" date="2018-11" db="EMBL/GenBank/DDBJ databases">
        <authorList>
            <consortium name="Pathogen Informatics"/>
        </authorList>
    </citation>
    <scope>NUCLEOTIDE SEQUENCE [LARGE SCALE GENOMIC DNA]</scope>
</reference>
<evidence type="ECO:0000256" key="1">
    <source>
        <dbReference type="ARBA" id="ARBA00022614"/>
    </source>
</evidence>
<reference evidence="5" key="1">
    <citation type="submission" date="2017-02" db="UniProtKB">
        <authorList>
            <consortium name="WormBaseParasite"/>
        </authorList>
    </citation>
    <scope>IDENTIFICATION</scope>
</reference>
<dbReference type="EMBL" id="UZAE01012071">
    <property type="protein sequence ID" value="VDO03382.1"/>
    <property type="molecule type" value="Genomic_DNA"/>
</dbReference>
<dbReference type="InterPro" id="IPR003591">
    <property type="entry name" value="Leu-rich_rpt_typical-subtyp"/>
</dbReference>
<keyword evidence="1" id="KW-0433">Leucine-rich repeat</keyword>
<dbReference type="SUPFAM" id="SSF52075">
    <property type="entry name" value="Outer arm dynein light chain 1"/>
    <property type="match status" value="1"/>
</dbReference>
<evidence type="ECO:0000313" key="3">
    <source>
        <dbReference type="EMBL" id="VDO03382.1"/>
    </source>
</evidence>
<dbReference type="SMART" id="SM00369">
    <property type="entry name" value="LRR_TYP"/>
    <property type="match status" value="3"/>
</dbReference>
<name>A0A0R3TK56_RODNA</name>
<dbReference type="Gene3D" id="3.80.10.10">
    <property type="entry name" value="Ribonuclease Inhibitor"/>
    <property type="match status" value="1"/>
</dbReference>
<sequence length="252" mass="28975">MNETKEESEHVEAAKRIIVERIEVWYAKFHPPAVTTISKAISPPLRNITSFDLEAAGLRALPSSNVLGALPCLQVLNLRYNKLRSLNGGLLQCRCLEELDLDDNYLRSVRGELKNLHCLRLLSVKRNSIDSVNDTINELKQMHRIQQVDFRGNPLKEEENYSIRMWKALPSLTVLDSRKKFTDKSSFEAVKISGKHEETEIRKSKLNSTARICERYRRSLLRKVYLTKQIQTDETGLNIDTADDKIYFLNGS</sequence>
<gene>
    <name evidence="3" type="ORF">HNAJ_LOCUS7522</name>
</gene>
<dbReference type="OrthoDB" id="2021138at2759"/>
<dbReference type="InterPro" id="IPR001611">
    <property type="entry name" value="Leu-rich_rpt"/>
</dbReference>
<keyword evidence="2" id="KW-0677">Repeat</keyword>
<protein>
    <submittedName>
        <fullName evidence="5">LRRcap domain-containing protein</fullName>
    </submittedName>
</protein>